<keyword evidence="2" id="KW-0812">Transmembrane</keyword>
<name>A0ABP8MF29_9BACT</name>
<proteinExistence type="predicted"/>
<evidence type="ECO:0008006" key="5">
    <source>
        <dbReference type="Google" id="ProtNLM"/>
    </source>
</evidence>
<evidence type="ECO:0000313" key="3">
    <source>
        <dbReference type="EMBL" id="GAA4448407.1"/>
    </source>
</evidence>
<comment type="caution">
    <text evidence="3">The sequence shown here is derived from an EMBL/GenBank/DDBJ whole genome shotgun (WGS) entry which is preliminary data.</text>
</comment>
<gene>
    <name evidence="3" type="ORF">GCM10023189_06190</name>
</gene>
<evidence type="ECO:0000256" key="1">
    <source>
        <dbReference type="SAM" id="MobiDB-lite"/>
    </source>
</evidence>
<feature type="transmembrane region" description="Helical" evidence="2">
    <location>
        <begin position="138"/>
        <end position="159"/>
    </location>
</feature>
<evidence type="ECO:0000313" key="4">
    <source>
        <dbReference type="Proteomes" id="UP001501175"/>
    </source>
</evidence>
<protein>
    <recommendedName>
        <fullName evidence="5">DUF4129 domain-containing protein</fullName>
    </recommendedName>
</protein>
<keyword evidence="2" id="KW-0472">Membrane</keyword>
<dbReference type="EMBL" id="BAABHD010000005">
    <property type="protein sequence ID" value="GAA4448407.1"/>
    <property type="molecule type" value="Genomic_DNA"/>
</dbReference>
<keyword evidence="4" id="KW-1185">Reference proteome</keyword>
<sequence length="308" mass="34679">MVIATPRPVGYFLTDSFEVGRPFRYSLSVRHPAHQEVVFPDTARQFAPFVVRELNVYPTRTDSTGSLDSAVYTLISFGTASAYLLRMPVYLVNATDCTALWASVDTVFLRSALQTSRLDTLQLATTTTIAPVKQQLNYPYLLTALLITALVAGIIYSIFGKSIERHWALYLLYQRHMRFLKEYNRLIRGMDPDTAADTANRMVVLWKIYLQKLKNKSFTSLTTREIVEQIADDRLADALKEVDRMVYGGTFSPQSQAALRVLRDVATQAYYRRREKIKPLSPTRIPPVPSPASPPVAVPEPAATTQPV</sequence>
<feature type="compositionally biased region" description="Low complexity" evidence="1">
    <location>
        <begin position="299"/>
        <end position="308"/>
    </location>
</feature>
<feature type="region of interest" description="Disordered" evidence="1">
    <location>
        <begin position="280"/>
        <end position="308"/>
    </location>
</feature>
<feature type="compositionally biased region" description="Pro residues" evidence="1">
    <location>
        <begin position="284"/>
        <end position="298"/>
    </location>
</feature>
<keyword evidence="2" id="KW-1133">Transmembrane helix</keyword>
<dbReference type="Proteomes" id="UP001501175">
    <property type="component" value="Unassembled WGS sequence"/>
</dbReference>
<evidence type="ECO:0000256" key="2">
    <source>
        <dbReference type="SAM" id="Phobius"/>
    </source>
</evidence>
<reference evidence="4" key="1">
    <citation type="journal article" date="2019" name="Int. J. Syst. Evol. Microbiol.">
        <title>The Global Catalogue of Microorganisms (GCM) 10K type strain sequencing project: providing services to taxonomists for standard genome sequencing and annotation.</title>
        <authorList>
            <consortium name="The Broad Institute Genomics Platform"/>
            <consortium name="The Broad Institute Genome Sequencing Center for Infectious Disease"/>
            <person name="Wu L."/>
            <person name="Ma J."/>
        </authorList>
    </citation>
    <scope>NUCLEOTIDE SEQUENCE [LARGE SCALE GENOMIC DNA]</scope>
    <source>
        <strain evidence="4">JCM 17927</strain>
    </source>
</reference>
<accession>A0ABP8MF29</accession>
<organism evidence="3 4">
    <name type="scientific">Nibrella saemangeumensis</name>
    <dbReference type="NCBI Taxonomy" id="1084526"/>
    <lineage>
        <taxon>Bacteria</taxon>
        <taxon>Pseudomonadati</taxon>
        <taxon>Bacteroidota</taxon>
        <taxon>Cytophagia</taxon>
        <taxon>Cytophagales</taxon>
        <taxon>Spirosomataceae</taxon>
        <taxon>Nibrella</taxon>
    </lineage>
</organism>